<feature type="binding site" evidence="7">
    <location>
        <position position="527"/>
    </location>
    <ligand>
        <name>substrate</name>
    </ligand>
</feature>
<dbReference type="OrthoDB" id="9758822at2"/>
<feature type="active site" description="Nucleophile" evidence="6">
    <location>
        <position position="479"/>
    </location>
</feature>
<reference evidence="10 11" key="1">
    <citation type="submission" date="2018-08" db="EMBL/GenBank/DDBJ databases">
        <title>A genome reference for cultivated species of the human gut microbiota.</title>
        <authorList>
            <person name="Zou Y."/>
            <person name="Xue W."/>
            <person name="Luo G."/>
        </authorList>
    </citation>
    <scope>NUCLEOTIDE SEQUENCE [LARGE SCALE GENOMIC DNA]</scope>
    <source>
        <strain evidence="10 11">AF22-21</strain>
    </source>
</reference>
<protein>
    <recommendedName>
        <fullName evidence="2 5">Alpha-galactosidase</fullName>
        <ecNumber evidence="2 5">3.2.1.22</ecNumber>
    </recommendedName>
</protein>
<dbReference type="SUPFAM" id="SSF51445">
    <property type="entry name" value="(Trans)glycosidases"/>
    <property type="match status" value="1"/>
</dbReference>
<evidence type="ECO:0000256" key="7">
    <source>
        <dbReference type="PIRSR" id="PIRSR005536-2"/>
    </source>
</evidence>
<dbReference type="PANTHER" id="PTHR43053:SF3">
    <property type="entry name" value="ALPHA-GALACTOSIDASE C-RELATED"/>
    <property type="match status" value="1"/>
</dbReference>
<dbReference type="GO" id="GO:0004557">
    <property type="term" value="F:alpha-galactosidase activity"/>
    <property type="evidence" value="ECO:0007669"/>
    <property type="project" value="UniProtKB-UniRule"/>
</dbReference>
<name>A0A412ILP3_9FIRM</name>
<dbReference type="Pfam" id="PF02065">
    <property type="entry name" value="Melibiase"/>
    <property type="match status" value="1"/>
</dbReference>
<dbReference type="InterPro" id="IPR017853">
    <property type="entry name" value="GH"/>
</dbReference>
<evidence type="ECO:0000313" key="11">
    <source>
        <dbReference type="Proteomes" id="UP000283295"/>
    </source>
</evidence>
<dbReference type="FunFam" id="3.20.20.70:FF:000118">
    <property type="entry name" value="Alpha-galactosidase"/>
    <property type="match status" value="1"/>
</dbReference>
<dbReference type="Gene3D" id="2.70.98.60">
    <property type="entry name" value="alpha-galactosidase from lactobacil brevis"/>
    <property type="match status" value="1"/>
</dbReference>
<dbReference type="PIRSF" id="PIRSF005536">
    <property type="entry name" value="Agal"/>
    <property type="match status" value="1"/>
</dbReference>
<comment type="similarity">
    <text evidence="5">Belongs to the glycosyl hydrolase.</text>
</comment>
<dbReference type="InterPro" id="IPR031705">
    <property type="entry name" value="Glyco_hydro_36_C"/>
</dbReference>
<dbReference type="InterPro" id="IPR031704">
    <property type="entry name" value="Glyco_hydro_36_N"/>
</dbReference>
<evidence type="ECO:0000256" key="2">
    <source>
        <dbReference type="ARBA" id="ARBA00012755"/>
    </source>
</evidence>
<dbReference type="GO" id="GO:0016052">
    <property type="term" value="P:carbohydrate catabolic process"/>
    <property type="evidence" value="ECO:0007669"/>
    <property type="project" value="InterPro"/>
</dbReference>
<evidence type="ECO:0000259" key="9">
    <source>
        <dbReference type="Pfam" id="PF16875"/>
    </source>
</evidence>
<dbReference type="Pfam" id="PF16874">
    <property type="entry name" value="Glyco_hydro_36C"/>
    <property type="match status" value="1"/>
</dbReference>
<dbReference type="AlphaFoldDB" id="A0A412ILP3"/>
<comment type="caution">
    <text evidence="10">The sequence shown here is derived from an EMBL/GenBank/DDBJ whole genome shotgun (WGS) entry which is preliminary data.</text>
</comment>
<evidence type="ECO:0000313" key="10">
    <source>
        <dbReference type="EMBL" id="RGS38776.1"/>
    </source>
</evidence>
<organism evidence="10 11">
    <name type="scientific">Coprococcus eutactus</name>
    <dbReference type="NCBI Taxonomy" id="33043"/>
    <lineage>
        <taxon>Bacteria</taxon>
        <taxon>Bacillati</taxon>
        <taxon>Bacillota</taxon>
        <taxon>Clostridia</taxon>
        <taxon>Lachnospirales</taxon>
        <taxon>Lachnospiraceae</taxon>
        <taxon>Coprococcus</taxon>
    </lineage>
</organism>
<feature type="binding site" evidence="7">
    <location>
        <position position="549"/>
    </location>
    <ligand>
        <name>substrate</name>
    </ligand>
</feature>
<dbReference type="EMBL" id="QRVK01000036">
    <property type="protein sequence ID" value="RGS38776.1"/>
    <property type="molecule type" value="Genomic_DNA"/>
</dbReference>
<dbReference type="InterPro" id="IPR013785">
    <property type="entry name" value="Aldolase_TIM"/>
</dbReference>
<dbReference type="EC" id="3.2.1.22" evidence="2 5"/>
<dbReference type="InterPro" id="IPR013780">
    <property type="entry name" value="Glyco_hydro_b"/>
</dbReference>
<keyword evidence="4 5" id="KW-0326">Glycosidase</keyword>
<feature type="domain" description="Glycosyl hydrolase family 36 N-terminal" evidence="9">
    <location>
        <begin position="29"/>
        <end position="285"/>
    </location>
</feature>
<evidence type="ECO:0000256" key="4">
    <source>
        <dbReference type="ARBA" id="ARBA00023295"/>
    </source>
</evidence>
<comment type="catalytic activity">
    <reaction evidence="1 5">
        <text>Hydrolysis of terminal, non-reducing alpha-D-galactose residues in alpha-D-galactosides, including galactose oligosaccharides, galactomannans and galactolipids.</text>
        <dbReference type="EC" id="3.2.1.22"/>
    </reaction>
</comment>
<accession>A0A412ILP3</accession>
<dbReference type="Gene3D" id="3.20.20.70">
    <property type="entry name" value="Aldolase class I"/>
    <property type="match status" value="1"/>
</dbReference>
<feature type="active site" description="Proton donor" evidence="6">
    <location>
        <position position="549"/>
    </location>
</feature>
<evidence type="ECO:0000259" key="8">
    <source>
        <dbReference type="Pfam" id="PF16874"/>
    </source>
</evidence>
<dbReference type="InterPro" id="IPR038417">
    <property type="entry name" value="Alpga-gal_N_sf"/>
</dbReference>
<evidence type="ECO:0000256" key="3">
    <source>
        <dbReference type="ARBA" id="ARBA00022801"/>
    </source>
</evidence>
<proteinExistence type="inferred from homology"/>
<dbReference type="Pfam" id="PF16875">
    <property type="entry name" value="Glyco_hydro_36N"/>
    <property type="match status" value="1"/>
</dbReference>
<feature type="binding site" evidence="7">
    <location>
        <begin position="477"/>
        <end position="481"/>
    </location>
    <ligand>
        <name>substrate</name>
    </ligand>
</feature>
<dbReference type="InterPro" id="IPR050985">
    <property type="entry name" value="Alpha-glycosidase_related"/>
</dbReference>
<dbReference type="Proteomes" id="UP000283295">
    <property type="component" value="Unassembled WGS sequence"/>
</dbReference>
<evidence type="ECO:0000256" key="6">
    <source>
        <dbReference type="PIRSR" id="PIRSR005536-1"/>
    </source>
</evidence>
<keyword evidence="3 5" id="KW-0378">Hydrolase</keyword>
<evidence type="ECO:0000256" key="1">
    <source>
        <dbReference type="ARBA" id="ARBA00001255"/>
    </source>
</evidence>
<dbReference type="PANTHER" id="PTHR43053">
    <property type="entry name" value="GLYCOSIDASE FAMILY 31"/>
    <property type="match status" value="1"/>
</dbReference>
<dbReference type="InterPro" id="IPR002252">
    <property type="entry name" value="Glyco_hydro_36"/>
</dbReference>
<feature type="binding site" evidence="7">
    <location>
        <position position="444"/>
    </location>
    <ligand>
        <name>substrate</name>
    </ligand>
</feature>
<feature type="binding site" evidence="7">
    <location>
        <position position="200"/>
    </location>
    <ligand>
        <name>substrate</name>
    </ligand>
</feature>
<gene>
    <name evidence="10" type="ORF">DWX94_11390</name>
</gene>
<feature type="domain" description="Glycosyl hydrolase family 36 C-terminal" evidence="8">
    <location>
        <begin position="650"/>
        <end position="771"/>
    </location>
</feature>
<dbReference type="Gene3D" id="2.60.40.1180">
    <property type="entry name" value="Golgi alpha-mannosidase II"/>
    <property type="match status" value="1"/>
</dbReference>
<dbReference type="CDD" id="cd14791">
    <property type="entry name" value="GH36"/>
    <property type="match status" value="1"/>
</dbReference>
<dbReference type="PRINTS" id="PR00743">
    <property type="entry name" value="GLHYDRLASE36"/>
</dbReference>
<evidence type="ECO:0000256" key="5">
    <source>
        <dbReference type="PIRNR" id="PIRNR005536"/>
    </source>
</evidence>
<sequence length="774" mass="87668">MGIIFHAKTETFHLMNDEISYIMTVLPNGHLGSLYYGKAIRDRADFSHLLELVQRPMFQYINDDDRLFSLESVKQELPVYGTTDYRAPMVEVLQSNGSRISDFVYVSHEINAGKPKLEALPATYTEDDAEAETLIITLKDSLTGIKARMIYTIWSDRPVIAKSVEYVNEGAEAVHLTTAYSMCLDLPDPDYQWMQLSGAWARERHIITRDLEQGVQSIGSNRGHSSHEHNPFISLKRETTGENQGEAIGISLVYSGNFKIQAEVDTRNTARILAGISPDTFDWKLDAGEHFQTPEAVIVYSDQGLNKMSQTFHKLYQKRLARGEWRDKPRPILINNWEATYFDFTREKLIAIARKAKECGVELFVLDDGWFGARTTDHAGLGDWVANPDRLPDGIAGIAEDIENVGLKFGLWFEPEMTNKDSDLYREHPDWILSVPGRHDSHGRFQYVLDFSRKEVVDRIYEMMAKILSTAKVSYVKWDMNRSITECYSAALPADRQGEVFHRYILGVYDLYERLTSTFPHVLFESCASGGGRFDPGILYYAPQGWTSDDTDAIERIKIQYGTSMCYPISSMGSHVSVVPNHQTRREAPLKTRANAAYFGTFGYELDLNKLTAEEIEEVKKQVKFMKSYREVIQYGTFYRLASPFDDEECGWMVVSDDKKTAIVAWFRTLYTPNKCFTRMKLHGLDPDALYSCNVLGGQALTVSKTPDGKRIYETGTKENDDPASADVVVGPDCYGDELMNIGLITSDTTAGEIVGEDVPCGDYDSRLYILKAE</sequence>
<feature type="binding site" evidence="7">
    <location>
        <begin position="367"/>
        <end position="368"/>
    </location>
    <ligand>
        <name>substrate</name>
    </ligand>
</feature>